<dbReference type="PANTHER" id="PTHR30606:SF10">
    <property type="entry name" value="PHOSPHATIDYLINOSITOL MANNOSIDE ACYLTRANSFERASE"/>
    <property type="match status" value="1"/>
</dbReference>
<evidence type="ECO:0000313" key="7">
    <source>
        <dbReference type="EMBL" id="GID09631.1"/>
    </source>
</evidence>
<dbReference type="RefSeq" id="WP_239076341.1">
    <property type="nucleotide sequence ID" value="NZ_BAAAZM010000010.1"/>
</dbReference>
<dbReference type="CDD" id="cd07984">
    <property type="entry name" value="LPLAT_LABLAT-like"/>
    <property type="match status" value="1"/>
</dbReference>
<dbReference type="NCBIfam" id="NF005919">
    <property type="entry name" value="PRK07920.1"/>
    <property type="match status" value="1"/>
</dbReference>
<dbReference type="Pfam" id="PF03279">
    <property type="entry name" value="Lip_A_acyltrans"/>
    <property type="match status" value="1"/>
</dbReference>
<evidence type="ECO:0000256" key="6">
    <source>
        <dbReference type="ARBA" id="ARBA00023315"/>
    </source>
</evidence>
<sequence>MPAGLARATFRFAADHLTRRGGNSVWQLRRNLSRVVPDATGDELDALTREGMRSYARYWLEAFRLPSVPLATMRDTFHMTTPELFEQGAREGCIFALPHSANWEHAGVWVTSQQIPLVSVAERLKPEGLFRRFVAYREALGMEILPTRGGERQPIEVLSERLTDGAVVALLADRDMSARGVPVMFFGHPTRMPPGPALLAIRTGKPLFPVSLWFEPDGTYCKLTGPLPVPEHGTLTERVAELTQRLADELAAGIAAHPADWHMLGRLWLDDRPNTAPAPVPADESAPTG</sequence>
<protein>
    <submittedName>
        <fullName evidence="7">Phosphatidylinositol mannoside acyltransferase</fullName>
    </submittedName>
</protein>
<evidence type="ECO:0000256" key="1">
    <source>
        <dbReference type="ARBA" id="ARBA00004533"/>
    </source>
</evidence>
<dbReference type="AlphaFoldDB" id="A0A8J3J172"/>
<comment type="caution">
    <text evidence="7">The sequence shown here is derived from an EMBL/GenBank/DDBJ whole genome shotgun (WGS) entry which is preliminary data.</text>
</comment>
<evidence type="ECO:0000256" key="5">
    <source>
        <dbReference type="ARBA" id="ARBA00023136"/>
    </source>
</evidence>
<evidence type="ECO:0000256" key="4">
    <source>
        <dbReference type="ARBA" id="ARBA00022679"/>
    </source>
</evidence>
<dbReference type="GO" id="GO:0016746">
    <property type="term" value="F:acyltransferase activity"/>
    <property type="evidence" value="ECO:0007669"/>
    <property type="project" value="UniProtKB-KW"/>
</dbReference>
<evidence type="ECO:0000256" key="3">
    <source>
        <dbReference type="ARBA" id="ARBA00022519"/>
    </source>
</evidence>
<keyword evidence="5" id="KW-0472">Membrane</keyword>
<name>A0A8J3J172_9ACTN</name>
<dbReference type="InterPro" id="IPR004960">
    <property type="entry name" value="LipA_acyltrans"/>
</dbReference>
<reference evidence="7" key="1">
    <citation type="submission" date="2021-01" db="EMBL/GenBank/DDBJ databases">
        <title>Whole genome shotgun sequence of Actinocatenispora rupis NBRC 107355.</title>
        <authorList>
            <person name="Komaki H."/>
            <person name="Tamura T."/>
        </authorList>
    </citation>
    <scope>NUCLEOTIDE SEQUENCE</scope>
    <source>
        <strain evidence="7">NBRC 107355</strain>
    </source>
</reference>
<organism evidence="7 8">
    <name type="scientific">Actinocatenispora rupis</name>
    <dbReference type="NCBI Taxonomy" id="519421"/>
    <lineage>
        <taxon>Bacteria</taxon>
        <taxon>Bacillati</taxon>
        <taxon>Actinomycetota</taxon>
        <taxon>Actinomycetes</taxon>
        <taxon>Micromonosporales</taxon>
        <taxon>Micromonosporaceae</taxon>
        <taxon>Actinocatenispora</taxon>
    </lineage>
</organism>
<comment type="subcellular location">
    <subcellularLocation>
        <location evidence="1">Cell inner membrane</location>
    </subcellularLocation>
</comment>
<proteinExistence type="predicted"/>
<dbReference type="GO" id="GO:0005886">
    <property type="term" value="C:plasma membrane"/>
    <property type="evidence" value="ECO:0007669"/>
    <property type="project" value="UniProtKB-SubCell"/>
</dbReference>
<accession>A0A8J3J172</accession>
<keyword evidence="2" id="KW-1003">Cell membrane</keyword>
<evidence type="ECO:0000256" key="2">
    <source>
        <dbReference type="ARBA" id="ARBA00022475"/>
    </source>
</evidence>
<dbReference type="GO" id="GO:0009247">
    <property type="term" value="P:glycolipid biosynthetic process"/>
    <property type="evidence" value="ECO:0007669"/>
    <property type="project" value="UniProtKB-ARBA"/>
</dbReference>
<keyword evidence="6 7" id="KW-0012">Acyltransferase</keyword>
<dbReference type="EMBL" id="BOMB01000001">
    <property type="protein sequence ID" value="GID09631.1"/>
    <property type="molecule type" value="Genomic_DNA"/>
</dbReference>
<dbReference type="PANTHER" id="PTHR30606">
    <property type="entry name" value="LIPID A BIOSYNTHESIS LAUROYL ACYLTRANSFERASE"/>
    <property type="match status" value="1"/>
</dbReference>
<evidence type="ECO:0000313" key="8">
    <source>
        <dbReference type="Proteomes" id="UP000612808"/>
    </source>
</evidence>
<dbReference type="Proteomes" id="UP000612808">
    <property type="component" value="Unassembled WGS sequence"/>
</dbReference>
<gene>
    <name evidence="7" type="ORF">Aru02nite_05200</name>
</gene>
<keyword evidence="8" id="KW-1185">Reference proteome</keyword>
<keyword evidence="3" id="KW-0997">Cell inner membrane</keyword>
<keyword evidence="4" id="KW-0808">Transferase</keyword>